<protein>
    <submittedName>
        <fullName evidence="1">Uncharacterized protein</fullName>
    </submittedName>
</protein>
<evidence type="ECO:0000313" key="1">
    <source>
        <dbReference type="EMBL" id="NHZ42968.1"/>
    </source>
</evidence>
<proteinExistence type="predicted"/>
<dbReference type="RefSeq" id="WP_167078962.1">
    <property type="nucleotide sequence ID" value="NZ_VVIW01000016.1"/>
</dbReference>
<reference evidence="1 2" key="1">
    <citation type="submission" date="2019-09" db="EMBL/GenBank/DDBJ databases">
        <title>Taxonomy of Antarctic Massilia spp.: description of Massilia rubra sp. nov., Massilia aquatica sp. nov., Massilia mucilaginosa sp. nov., Massilia frigida sp. nov. isolated from streams, lakes and regoliths.</title>
        <authorList>
            <person name="Holochova P."/>
            <person name="Sedlacek I."/>
            <person name="Kralova S."/>
            <person name="Maslanova I."/>
            <person name="Busse H.-J."/>
            <person name="Stankova E."/>
            <person name="Vrbovska V."/>
            <person name="Kovarovic V."/>
            <person name="Bartak M."/>
            <person name="Svec P."/>
            <person name="Pantucek R."/>
        </authorList>
    </citation>
    <scope>NUCLEOTIDE SEQUENCE [LARGE SCALE GENOMIC DNA]</scope>
    <source>
        <strain evidence="1 2">CCM 8693</strain>
    </source>
</reference>
<comment type="caution">
    <text evidence="1">The sequence shown here is derived from an EMBL/GenBank/DDBJ whole genome shotgun (WGS) entry which is preliminary data.</text>
</comment>
<sequence>MNTLIDQEHFYYADCVATNSSRVMGYKIRNDKVEIDDAIVVDESDLTLIFENFSVKIGNSTYSGGEAASHGSCGFFCKRTGGLLDWIVMSTESNPFTSVEVNEDGVRFRTSSGLIWTVPNDNIGAIHIEKEELAASKLRRDAGSQATNDPDLCQDPDARVENAWHRLARNKNDAIENTFCYELFELGNFDEHLFVSVCDDMDVVLDNYAAPKENYKLLAWIISCTFRCVFSHFDKADSYTITNFDDALARKWGAQYVDQLRDLLEKTVNVAVK</sequence>
<dbReference type="EMBL" id="VVIW01000016">
    <property type="protein sequence ID" value="NHZ42968.1"/>
    <property type="molecule type" value="Genomic_DNA"/>
</dbReference>
<organism evidence="1 2">
    <name type="scientific">Massilia aquatica</name>
    <dbReference type="NCBI Taxonomy" id="2609000"/>
    <lineage>
        <taxon>Bacteria</taxon>
        <taxon>Pseudomonadati</taxon>
        <taxon>Pseudomonadota</taxon>
        <taxon>Betaproteobacteria</taxon>
        <taxon>Burkholderiales</taxon>
        <taxon>Oxalobacteraceae</taxon>
        <taxon>Telluria group</taxon>
        <taxon>Massilia</taxon>
    </lineage>
</organism>
<accession>A0ABX0M8N0</accession>
<gene>
    <name evidence="1" type="ORF">F1609_22730</name>
</gene>
<evidence type="ECO:0000313" key="2">
    <source>
        <dbReference type="Proteomes" id="UP000819052"/>
    </source>
</evidence>
<dbReference type="Proteomes" id="UP000819052">
    <property type="component" value="Unassembled WGS sequence"/>
</dbReference>
<name>A0ABX0M8N0_9BURK</name>
<keyword evidence="2" id="KW-1185">Reference proteome</keyword>